<evidence type="ECO:0000256" key="1">
    <source>
        <dbReference type="SAM" id="SignalP"/>
    </source>
</evidence>
<dbReference type="Pfam" id="PF03583">
    <property type="entry name" value="LIP"/>
    <property type="match status" value="1"/>
</dbReference>
<dbReference type="SUPFAM" id="SSF53474">
    <property type="entry name" value="alpha/beta-Hydrolases"/>
    <property type="match status" value="1"/>
</dbReference>
<reference evidence="3" key="1">
    <citation type="submission" date="2023-07" db="EMBL/GenBank/DDBJ databases">
        <title>30 novel species of actinomycetes from the DSMZ collection.</title>
        <authorList>
            <person name="Nouioui I."/>
        </authorList>
    </citation>
    <scope>NUCLEOTIDE SEQUENCE [LARGE SCALE GENOMIC DNA]</scope>
    <source>
        <strain evidence="3">DSM 41982</strain>
    </source>
</reference>
<dbReference type="Gene3D" id="3.40.50.1820">
    <property type="entry name" value="alpha/beta hydrolase"/>
    <property type="match status" value="2"/>
</dbReference>
<dbReference type="InterPro" id="IPR005152">
    <property type="entry name" value="Lipase_secreted"/>
</dbReference>
<gene>
    <name evidence="2" type="ORF">RM574_07785</name>
</gene>
<evidence type="ECO:0000313" key="2">
    <source>
        <dbReference type="EMBL" id="MDT0415391.1"/>
    </source>
</evidence>
<dbReference type="Proteomes" id="UP001183607">
    <property type="component" value="Unassembled WGS sequence"/>
</dbReference>
<dbReference type="EMBL" id="JAVRER010000008">
    <property type="protein sequence ID" value="MDT0415391.1"/>
    <property type="molecule type" value="Genomic_DNA"/>
</dbReference>
<comment type="caution">
    <text evidence="2">The sequence shown here is derived from an EMBL/GenBank/DDBJ whole genome shotgun (WGS) entry which is preliminary data.</text>
</comment>
<dbReference type="PANTHER" id="PTHR34853:SF1">
    <property type="entry name" value="LIPASE 5"/>
    <property type="match status" value="1"/>
</dbReference>
<feature type="signal peptide" evidence="1">
    <location>
        <begin position="1"/>
        <end position="21"/>
    </location>
</feature>
<dbReference type="InterPro" id="IPR029058">
    <property type="entry name" value="AB_hydrolase_fold"/>
</dbReference>
<dbReference type="PROSITE" id="PS51257">
    <property type="entry name" value="PROKAR_LIPOPROTEIN"/>
    <property type="match status" value="1"/>
</dbReference>
<protein>
    <submittedName>
        <fullName evidence="2">Lipase family protein</fullName>
    </submittedName>
</protein>
<dbReference type="PIRSF" id="PIRSF029171">
    <property type="entry name" value="Esterase_LipA"/>
    <property type="match status" value="1"/>
</dbReference>
<evidence type="ECO:0000313" key="3">
    <source>
        <dbReference type="Proteomes" id="UP001183607"/>
    </source>
</evidence>
<dbReference type="AlphaFoldDB" id="A0ABD5E325"/>
<sequence>MGVSKRIVRAVGLCAAGGLVASCGAVTATSSAGTASPGPSGSASAGVASFYTYPRAGTIRGKAAGEVFASEPLDVTPGLADAAASAKRIMYRSDGAEDRPVAVTGFTLTPKGTPPKDGWPVVAWAHGTTGVGPDCAPSRAANLHPSPDDRDEKLITNLLRSGYAVVGTDYPDLGFPGRVHGYLQLGPESNSVVDSVRAARHLDSALGTRWFSVGHSQGGAAALGAGEIAAKRASDLKYLGTVSLAPVSNLGDAVGALAKLKPPYPRGWGGTASYLTYIGIGAQRSTPSVAYSDLLPPRLVRQIPAAERLCLAPLSEHLEGLDPQPPALVNADWGRSEALRAFFAQAQPAHAKSSGPVLLLQGGKDTTVAPDLTEKLKGQLCGLKDTVQYKAYANADHDGLLDASYQDLAAWLSARVNGTKAATDCG</sequence>
<accession>A0ABD5E325</accession>
<name>A0ABD5E325_9ACTN</name>
<feature type="chain" id="PRO_5044852012" evidence="1">
    <location>
        <begin position="22"/>
        <end position="426"/>
    </location>
</feature>
<keyword evidence="1" id="KW-0732">Signal</keyword>
<proteinExistence type="predicted"/>
<dbReference type="RefSeq" id="WP_093853543.1">
    <property type="nucleotide sequence ID" value="NZ_JAVRER010000008.1"/>
</dbReference>
<dbReference type="PANTHER" id="PTHR34853">
    <property type="match status" value="1"/>
</dbReference>
<organism evidence="2 3">
    <name type="scientific">Streptomyces evansiae</name>
    <dbReference type="NCBI Taxonomy" id="3075535"/>
    <lineage>
        <taxon>Bacteria</taxon>
        <taxon>Bacillati</taxon>
        <taxon>Actinomycetota</taxon>
        <taxon>Actinomycetes</taxon>
        <taxon>Kitasatosporales</taxon>
        <taxon>Streptomycetaceae</taxon>
        <taxon>Streptomyces</taxon>
    </lineage>
</organism>